<protein>
    <submittedName>
        <fullName evidence="1">Tubulin-tyrosine ligase family protein</fullName>
    </submittedName>
</protein>
<evidence type="ECO:0000313" key="2">
    <source>
        <dbReference type="Proteomes" id="UP000009168"/>
    </source>
</evidence>
<dbReference type="STRING" id="312017.I7M3M8"/>
<dbReference type="InterPro" id="IPR004344">
    <property type="entry name" value="TTL/TTLL_fam"/>
</dbReference>
<accession>I7M3M8</accession>
<dbReference type="OrthoDB" id="202825at2759"/>
<dbReference type="PROSITE" id="PS51221">
    <property type="entry name" value="TTL"/>
    <property type="match status" value="1"/>
</dbReference>
<dbReference type="GO" id="GO:0016874">
    <property type="term" value="F:ligase activity"/>
    <property type="evidence" value="ECO:0007669"/>
    <property type="project" value="UniProtKB-KW"/>
</dbReference>
<dbReference type="Gene3D" id="3.30.470.20">
    <property type="entry name" value="ATP-grasp fold, B domain"/>
    <property type="match status" value="1"/>
</dbReference>
<keyword evidence="2" id="KW-1185">Reference proteome</keyword>
<organism evidence="1 2">
    <name type="scientific">Tetrahymena thermophila (strain SB210)</name>
    <dbReference type="NCBI Taxonomy" id="312017"/>
    <lineage>
        <taxon>Eukaryota</taxon>
        <taxon>Sar</taxon>
        <taxon>Alveolata</taxon>
        <taxon>Ciliophora</taxon>
        <taxon>Intramacronucleata</taxon>
        <taxon>Oligohymenophorea</taxon>
        <taxon>Hymenostomatida</taxon>
        <taxon>Tetrahymenina</taxon>
        <taxon>Tetrahymenidae</taxon>
        <taxon>Tetrahymena</taxon>
    </lineage>
</organism>
<dbReference type="SUPFAM" id="SSF56059">
    <property type="entry name" value="Glutathione synthetase ATP-binding domain-like"/>
    <property type="match status" value="1"/>
</dbReference>
<gene>
    <name evidence="1" type="ORF">TTHERM_00475230</name>
</gene>
<dbReference type="GO" id="GO:0005524">
    <property type="term" value="F:ATP binding"/>
    <property type="evidence" value="ECO:0007669"/>
    <property type="project" value="InterPro"/>
</dbReference>
<dbReference type="InParanoid" id="I7M3M8"/>
<dbReference type="EMBL" id="GG662472">
    <property type="protein sequence ID" value="EAS03760.2"/>
    <property type="molecule type" value="Genomic_DNA"/>
</dbReference>
<dbReference type="RefSeq" id="XP_001024005.2">
    <property type="nucleotide sequence ID" value="XM_001024005.2"/>
</dbReference>
<dbReference type="Proteomes" id="UP000009168">
    <property type="component" value="Unassembled WGS sequence"/>
</dbReference>
<dbReference type="Pfam" id="PF03133">
    <property type="entry name" value="TTL"/>
    <property type="match status" value="1"/>
</dbReference>
<dbReference type="eggNOG" id="KOG2157">
    <property type="taxonomic scope" value="Eukaryota"/>
</dbReference>
<dbReference type="Gene3D" id="3.30.1490.20">
    <property type="entry name" value="ATP-grasp fold, A domain"/>
    <property type="match status" value="1"/>
</dbReference>
<dbReference type="AlphaFoldDB" id="I7M3M8"/>
<keyword evidence="1" id="KW-0436">Ligase</keyword>
<proteinExistence type="predicted"/>
<sequence>MYTPSSSALKLKPYTQISTVQSNDYLKTQNERSKHNLYFNIQENKQDDYTDESQFQSNVEVLFKYHKNKENLARLRLQTSNDVRMKKANKSREKINNNKDEQAELEETKYLKYSKKEFRIKSRNNQIKPLLIKDQQNKMNSLLLLRQPSTKAQFTYVVEPGNNSELIKKILMKRSWITEMKQNSTSWNFKWKPTSSGLHYDELTKIGTKKQSTNHIQFHSEISSKAKLFTNLTYYAKTVDEQAQFIIPSSFLLNLDSESLTDELDEFFDLFLTVQNSTALENIWLLKPTDTNRGRGIKLFNKLEQFMTYMQGYGKNGLIREKLIKLGVINENDIIQNYKQSQVYEQYNTKNLQNKSKKIAGGKQLIIQKYLENPLLITNRKFDMRIWVLIDQDLQYYVFKEGYIRLSSEIYNLDSQNLNNIFIHLTNNAVQKTSQNYGKYENGNIISYKQMKDILSEQKPNISFDQILNQIKQCIMYSMTAAEKKLTKRVNNNTFEIFGYDFMVDQQGEVSLIEINSNPCLEESNQLLSTLIPRMLNDAFRLTIDKIFSASTSYSESISNKSKSLFYISSIDYPVEGYNSYENLWELIGQLI</sequence>
<dbReference type="KEGG" id="tet:TTHERM_00475230"/>
<dbReference type="InterPro" id="IPR013815">
    <property type="entry name" value="ATP_grasp_subdomain_1"/>
</dbReference>
<name>I7M3M8_TETTS</name>
<dbReference type="GeneID" id="7836650"/>
<dbReference type="PANTHER" id="PTHR46069">
    <property type="entry name" value="TUBULIN TYROSINE LIGASE"/>
    <property type="match status" value="1"/>
</dbReference>
<evidence type="ECO:0000313" key="1">
    <source>
        <dbReference type="EMBL" id="EAS03760.2"/>
    </source>
</evidence>
<dbReference type="PANTHER" id="PTHR46069:SF1">
    <property type="entry name" value="CHROMOSOME UNDETERMINED SCAFFOLD_125, WHOLE GENOME SHOTGUN SEQUENCE"/>
    <property type="match status" value="1"/>
</dbReference>
<reference evidence="2" key="1">
    <citation type="journal article" date="2006" name="PLoS Biol.">
        <title>Macronuclear genome sequence of the ciliate Tetrahymena thermophila, a model eukaryote.</title>
        <authorList>
            <person name="Eisen J.A."/>
            <person name="Coyne R.S."/>
            <person name="Wu M."/>
            <person name="Wu D."/>
            <person name="Thiagarajan M."/>
            <person name="Wortman J.R."/>
            <person name="Badger J.H."/>
            <person name="Ren Q."/>
            <person name="Amedeo P."/>
            <person name="Jones K.M."/>
            <person name="Tallon L.J."/>
            <person name="Delcher A.L."/>
            <person name="Salzberg S.L."/>
            <person name="Silva J.C."/>
            <person name="Haas B.J."/>
            <person name="Majoros W.H."/>
            <person name="Farzad M."/>
            <person name="Carlton J.M."/>
            <person name="Smith R.K. Jr."/>
            <person name="Garg J."/>
            <person name="Pearlman R.E."/>
            <person name="Karrer K.M."/>
            <person name="Sun L."/>
            <person name="Manning G."/>
            <person name="Elde N.C."/>
            <person name="Turkewitz A.P."/>
            <person name="Asai D.J."/>
            <person name="Wilkes D.E."/>
            <person name="Wang Y."/>
            <person name="Cai H."/>
            <person name="Collins K."/>
            <person name="Stewart B.A."/>
            <person name="Lee S.R."/>
            <person name="Wilamowska K."/>
            <person name="Weinberg Z."/>
            <person name="Ruzzo W.L."/>
            <person name="Wloga D."/>
            <person name="Gaertig J."/>
            <person name="Frankel J."/>
            <person name="Tsao C.-C."/>
            <person name="Gorovsky M.A."/>
            <person name="Keeling P.J."/>
            <person name="Waller R.F."/>
            <person name="Patron N.J."/>
            <person name="Cherry J.M."/>
            <person name="Stover N.A."/>
            <person name="Krieger C.J."/>
            <person name="del Toro C."/>
            <person name="Ryder H.F."/>
            <person name="Williamson S.C."/>
            <person name="Barbeau R.A."/>
            <person name="Hamilton E.P."/>
            <person name="Orias E."/>
        </authorList>
    </citation>
    <scope>NUCLEOTIDE SEQUENCE [LARGE SCALE GENOMIC DNA]</scope>
    <source>
        <strain evidence="2">SB210</strain>
    </source>
</reference>